<organism evidence="2 3">
    <name type="scientific">Volvox reticuliferus</name>
    <dbReference type="NCBI Taxonomy" id="1737510"/>
    <lineage>
        <taxon>Eukaryota</taxon>
        <taxon>Viridiplantae</taxon>
        <taxon>Chlorophyta</taxon>
        <taxon>core chlorophytes</taxon>
        <taxon>Chlorophyceae</taxon>
        <taxon>CS clade</taxon>
        <taxon>Chlamydomonadales</taxon>
        <taxon>Volvocaceae</taxon>
        <taxon>Volvox</taxon>
    </lineage>
</organism>
<dbReference type="AlphaFoldDB" id="A0A8J4H0H8"/>
<protein>
    <submittedName>
        <fullName evidence="2">Uncharacterized protein</fullName>
    </submittedName>
</protein>
<dbReference type="Proteomes" id="UP000722791">
    <property type="component" value="Unassembled WGS sequence"/>
</dbReference>
<comment type="caution">
    <text evidence="2">The sequence shown here is derived from an EMBL/GenBank/DDBJ whole genome shotgun (WGS) entry which is preliminary data.</text>
</comment>
<feature type="region of interest" description="Disordered" evidence="1">
    <location>
        <begin position="38"/>
        <end position="63"/>
    </location>
</feature>
<name>A0A8J4H0H8_9CHLO</name>
<reference evidence="2" key="1">
    <citation type="journal article" date="2021" name="Proc. Natl. Acad. Sci. U.S.A.">
        <title>Three genomes in the algal genus Volvox reveal the fate of a haploid sex-determining region after a transition to homothallism.</title>
        <authorList>
            <person name="Yamamoto K."/>
            <person name="Hamaji T."/>
            <person name="Kawai-Toyooka H."/>
            <person name="Matsuzaki R."/>
            <person name="Takahashi F."/>
            <person name="Nishimura Y."/>
            <person name="Kawachi M."/>
            <person name="Noguchi H."/>
            <person name="Minakuchi Y."/>
            <person name="Umen J.G."/>
            <person name="Toyoda A."/>
            <person name="Nozaki H."/>
        </authorList>
    </citation>
    <scope>NUCLEOTIDE SEQUENCE</scope>
    <source>
        <strain evidence="2">NIES-3785</strain>
    </source>
</reference>
<feature type="non-terminal residue" evidence="2">
    <location>
        <position position="1"/>
    </location>
</feature>
<gene>
    <name evidence="2" type="ORF">Vretimale_20067</name>
</gene>
<feature type="region of interest" description="Disordered" evidence="1">
    <location>
        <begin position="73"/>
        <end position="92"/>
    </location>
</feature>
<evidence type="ECO:0000256" key="1">
    <source>
        <dbReference type="SAM" id="MobiDB-lite"/>
    </source>
</evidence>
<dbReference type="EMBL" id="BNCQ01000171">
    <property type="protein sequence ID" value="GIM17519.1"/>
    <property type="molecule type" value="Genomic_DNA"/>
</dbReference>
<sequence length="155" mass="16752">PPPSRCWTPAVTVLALDARRHGPGAGCLLPPPRRWTPAATFPALDARRHRPGAGRPPPPSRRWTPAVTVLALDARRHRPGAGRPPPPPRRLMPAATFPAASMAAYRVVSPSTPRLNSLHPVHAIRPYGMYLPHAGGTVTRTYVEVKTHIPSALPQ</sequence>
<evidence type="ECO:0000313" key="3">
    <source>
        <dbReference type="Proteomes" id="UP000722791"/>
    </source>
</evidence>
<proteinExistence type="predicted"/>
<evidence type="ECO:0000313" key="2">
    <source>
        <dbReference type="EMBL" id="GIM17519.1"/>
    </source>
</evidence>
<accession>A0A8J4H0H8</accession>